<dbReference type="SUPFAM" id="SSF52540">
    <property type="entry name" value="P-loop containing nucleoside triphosphate hydrolases"/>
    <property type="match status" value="1"/>
</dbReference>
<evidence type="ECO:0000313" key="7">
    <source>
        <dbReference type="Proteomes" id="UP000075517"/>
    </source>
</evidence>
<accession>A0A150NE26</accession>
<comment type="caution">
    <text evidence="6">The sequence shown here is derived from an EMBL/GenBank/DDBJ whole genome shotgun (WGS) entry which is preliminary data.</text>
</comment>
<evidence type="ECO:0000256" key="2">
    <source>
        <dbReference type="ARBA" id="ARBA00022840"/>
    </source>
</evidence>
<sequence length="463" mass="51833">MYIPPSTAASPLVVWLNGQRLPREQLPFPDGEVAAAIQTGLLHEQPGLIKTARAWRCVRCGNNDPHLFASFPCARCGADCAYCRKCLVMGRISSCTHLVHVTMPLPSEPHEAPLAWDGELSAAQAEAAQAVRQAVLDRSELIVWAVCGAGKTEMLFPAIAAALEEGWRVGLATPRVDVVRELAPRFRQAFPRVSLAVWHGGSDERGRIAPLVLSTTHQLLRAYRAFDVMIVDEVDAFPYSVEPMLEYAVSQARKERSSLIYLTATPSRAWQRDIARGKRNAVVIPARYHGHPLPVPVFEWCGNWRKQLERGRLPENVLAWVRHRLEQRKQAFLFVPHIDELEAVTRLLQRVDPRIVGVHAEAPDRADHVQAFRDGRVPLLVTTTILERGVTVPNIDVAVLGAEDRIFTESALVQIAGRVGRHAAFPEGDVRFFHHGKTNEMVRARRHIVRMNETAKKRGLLHR</sequence>
<keyword evidence="1" id="KW-0547">Nucleotide-binding</keyword>
<evidence type="ECO:0000256" key="1">
    <source>
        <dbReference type="ARBA" id="ARBA00022741"/>
    </source>
</evidence>
<name>A0A150NE26_GEOSE</name>
<dbReference type="Proteomes" id="UP000075517">
    <property type="component" value="Unassembled WGS sequence"/>
</dbReference>
<evidence type="ECO:0000256" key="3">
    <source>
        <dbReference type="ARBA" id="ARBA00023125"/>
    </source>
</evidence>
<dbReference type="Pfam" id="PF00271">
    <property type="entry name" value="Helicase_C"/>
    <property type="match status" value="1"/>
</dbReference>
<dbReference type="GO" id="GO:0006302">
    <property type="term" value="P:double-strand break repair"/>
    <property type="evidence" value="ECO:0007669"/>
    <property type="project" value="TreeGrafter"/>
</dbReference>
<dbReference type="InterPro" id="IPR027417">
    <property type="entry name" value="P-loop_NTPase"/>
</dbReference>
<dbReference type="Pfam" id="PF04851">
    <property type="entry name" value="ResIII"/>
    <property type="match status" value="1"/>
</dbReference>
<reference evidence="6 7" key="1">
    <citation type="submission" date="2016-01" db="EMBL/GenBank/DDBJ databases">
        <title>Draft Genome Sequences of Seven Thermophilic Sporeformers Isolated from Foods.</title>
        <authorList>
            <person name="Berendsen E.M."/>
            <person name="Wells-Bennik M.H."/>
            <person name="Krawcyk A.O."/>
            <person name="De Jong A."/>
            <person name="Holsappel S."/>
            <person name="Eijlander R.T."/>
            <person name="Kuipers O.P."/>
        </authorList>
    </citation>
    <scope>NUCLEOTIDE SEQUENCE [LARGE SCALE GENOMIC DNA]</scope>
    <source>
        <strain evidence="6 7">B4114</strain>
    </source>
</reference>
<dbReference type="PROSITE" id="PS51194">
    <property type="entry name" value="HELICASE_CTER"/>
    <property type="match status" value="1"/>
</dbReference>
<dbReference type="GO" id="GO:0043138">
    <property type="term" value="F:3'-5' DNA helicase activity"/>
    <property type="evidence" value="ECO:0007669"/>
    <property type="project" value="TreeGrafter"/>
</dbReference>
<feature type="domain" description="Helicase C-terminal" evidence="5">
    <location>
        <begin position="317"/>
        <end position="463"/>
    </location>
</feature>
<dbReference type="SMART" id="SM00490">
    <property type="entry name" value="HELICc"/>
    <property type="match status" value="1"/>
</dbReference>
<dbReference type="GO" id="GO:0016787">
    <property type="term" value="F:hydrolase activity"/>
    <property type="evidence" value="ECO:0007669"/>
    <property type="project" value="InterPro"/>
</dbReference>
<dbReference type="PANTHER" id="PTHR30580">
    <property type="entry name" value="PRIMOSOMAL PROTEIN N"/>
    <property type="match status" value="1"/>
</dbReference>
<proteinExistence type="predicted"/>
<dbReference type="PROSITE" id="PS51192">
    <property type="entry name" value="HELICASE_ATP_BIND_1"/>
    <property type="match status" value="1"/>
</dbReference>
<dbReference type="InterPro" id="IPR006935">
    <property type="entry name" value="Helicase/UvrB_N"/>
</dbReference>
<dbReference type="GO" id="GO:0006270">
    <property type="term" value="P:DNA replication initiation"/>
    <property type="evidence" value="ECO:0007669"/>
    <property type="project" value="TreeGrafter"/>
</dbReference>
<gene>
    <name evidence="6" type="ORF">B4114_2709</name>
</gene>
<protein>
    <recommendedName>
        <fullName evidence="8">DNA/RNA helicase</fullName>
    </recommendedName>
</protein>
<evidence type="ECO:0000313" key="6">
    <source>
        <dbReference type="EMBL" id="KYD34945.1"/>
    </source>
</evidence>
<evidence type="ECO:0008006" key="8">
    <source>
        <dbReference type="Google" id="ProtNLM"/>
    </source>
</evidence>
<dbReference type="InterPro" id="IPR014001">
    <property type="entry name" value="Helicase_ATP-bd"/>
</dbReference>
<dbReference type="SMART" id="SM00487">
    <property type="entry name" value="DEXDc"/>
    <property type="match status" value="1"/>
</dbReference>
<keyword evidence="3" id="KW-0238">DNA-binding</keyword>
<dbReference type="PATRIC" id="fig|1422.17.peg.1890"/>
<evidence type="ECO:0000259" key="4">
    <source>
        <dbReference type="PROSITE" id="PS51192"/>
    </source>
</evidence>
<dbReference type="EMBL" id="LQYY01000022">
    <property type="protein sequence ID" value="KYD34945.1"/>
    <property type="molecule type" value="Genomic_DNA"/>
</dbReference>
<dbReference type="GO" id="GO:0006310">
    <property type="term" value="P:DNA recombination"/>
    <property type="evidence" value="ECO:0007669"/>
    <property type="project" value="TreeGrafter"/>
</dbReference>
<dbReference type="InterPro" id="IPR001650">
    <property type="entry name" value="Helicase_C-like"/>
</dbReference>
<dbReference type="PANTHER" id="PTHR30580:SF1">
    <property type="entry name" value="COMF OPERON PROTEIN 1"/>
    <property type="match status" value="1"/>
</dbReference>
<keyword evidence="2" id="KW-0067">ATP-binding</keyword>
<evidence type="ECO:0000259" key="5">
    <source>
        <dbReference type="PROSITE" id="PS51194"/>
    </source>
</evidence>
<organism evidence="6 7">
    <name type="scientific">Geobacillus stearothermophilus</name>
    <name type="common">Bacillus stearothermophilus</name>
    <dbReference type="NCBI Taxonomy" id="1422"/>
    <lineage>
        <taxon>Bacteria</taxon>
        <taxon>Bacillati</taxon>
        <taxon>Bacillota</taxon>
        <taxon>Bacilli</taxon>
        <taxon>Bacillales</taxon>
        <taxon>Anoxybacillaceae</taxon>
        <taxon>Geobacillus</taxon>
    </lineage>
</organism>
<dbReference type="RefSeq" id="WP_061580565.1">
    <property type="nucleotide sequence ID" value="NZ_LQYY01000022.1"/>
</dbReference>
<dbReference type="AlphaFoldDB" id="A0A150NE26"/>
<feature type="domain" description="Helicase ATP-binding" evidence="4">
    <location>
        <begin position="132"/>
        <end position="284"/>
    </location>
</feature>
<dbReference type="Gene3D" id="3.40.50.300">
    <property type="entry name" value="P-loop containing nucleotide triphosphate hydrolases"/>
    <property type="match status" value="2"/>
</dbReference>
<dbReference type="GO" id="GO:0005524">
    <property type="term" value="F:ATP binding"/>
    <property type="evidence" value="ECO:0007669"/>
    <property type="project" value="UniProtKB-KW"/>
</dbReference>
<dbReference type="GO" id="GO:0003677">
    <property type="term" value="F:DNA binding"/>
    <property type="evidence" value="ECO:0007669"/>
    <property type="project" value="UniProtKB-KW"/>
</dbReference>